<protein>
    <submittedName>
        <fullName evidence="2">Uncharacterized protein</fullName>
    </submittedName>
</protein>
<gene>
    <name evidence="2" type="ORF">MPL3356_390137</name>
</gene>
<evidence type="ECO:0000256" key="1">
    <source>
        <dbReference type="SAM" id="MobiDB-lite"/>
    </source>
</evidence>
<keyword evidence="3" id="KW-1185">Reference proteome</keyword>
<organism evidence="2 3">
    <name type="scientific">Mesorhizobium plurifarium</name>
    <dbReference type="NCBI Taxonomy" id="69974"/>
    <lineage>
        <taxon>Bacteria</taxon>
        <taxon>Pseudomonadati</taxon>
        <taxon>Pseudomonadota</taxon>
        <taxon>Alphaproteobacteria</taxon>
        <taxon>Hyphomicrobiales</taxon>
        <taxon>Phyllobacteriaceae</taxon>
        <taxon>Mesorhizobium</taxon>
    </lineage>
</organism>
<dbReference type="EMBL" id="CCMZ01000033">
    <property type="protein sequence ID" value="CDX22093.1"/>
    <property type="molecule type" value="Genomic_DNA"/>
</dbReference>
<evidence type="ECO:0000313" key="2">
    <source>
        <dbReference type="EMBL" id="CDX22093.1"/>
    </source>
</evidence>
<proteinExistence type="predicted"/>
<sequence>MEACGLAVPFRNSLSGITLAKQTVPADPGPGRVPDRVVGSPGSRCWGSRPAGLPFGGLKWARSAHS</sequence>
<accession>A0A090E580</accession>
<feature type="region of interest" description="Disordered" evidence="1">
    <location>
        <begin position="22"/>
        <end position="43"/>
    </location>
</feature>
<reference evidence="3" key="1">
    <citation type="submission" date="2014-08" db="EMBL/GenBank/DDBJ databases">
        <authorList>
            <person name="Moulin L."/>
        </authorList>
    </citation>
    <scope>NUCLEOTIDE SEQUENCE [LARGE SCALE GENOMIC DNA]</scope>
</reference>
<dbReference type="Proteomes" id="UP000045285">
    <property type="component" value="Unassembled WGS sequence"/>
</dbReference>
<name>A0A090E580_MESPL</name>
<dbReference type="AlphaFoldDB" id="A0A090E580"/>
<evidence type="ECO:0000313" key="3">
    <source>
        <dbReference type="Proteomes" id="UP000045285"/>
    </source>
</evidence>